<keyword evidence="1" id="KW-0472">Membrane</keyword>
<proteinExistence type="predicted"/>
<name>A0A5D4NT25_9BACI</name>
<evidence type="ECO:0000256" key="1">
    <source>
        <dbReference type="SAM" id="Phobius"/>
    </source>
</evidence>
<keyword evidence="1" id="KW-1133">Transmembrane helix</keyword>
<dbReference type="Proteomes" id="UP000322267">
    <property type="component" value="Unassembled WGS sequence"/>
</dbReference>
<evidence type="ECO:0000313" key="3">
    <source>
        <dbReference type="Proteomes" id="UP000322267"/>
    </source>
</evidence>
<keyword evidence="1" id="KW-0812">Transmembrane</keyword>
<accession>A0A5D4NT25</accession>
<protein>
    <submittedName>
        <fullName evidence="2">Uncharacterized protein</fullName>
    </submittedName>
</protein>
<reference evidence="2 3" key="1">
    <citation type="submission" date="2019-08" db="EMBL/GenBank/DDBJ databases">
        <title>Bacillus genomes from the desert of Cuatro Cienegas, Coahuila.</title>
        <authorList>
            <person name="Olmedo-Alvarez G."/>
        </authorList>
    </citation>
    <scope>NUCLEOTIDE SEQUENCE [LARGE SCALE GENOMIC DNA]</scope>
    <source>
        <strain evidence="2 3">CH34_1T</strain>
    </source>
</reference>
<comment type="caution">
    <text evidence="2">The sequence shown here is derived from an EMBL/GenBank/DDBJ whole genome shotgun (WGS) entry which is preliminary data.</text>
</comment>
<sequence>METLFIGIITTVFLLCIAFIVTFIYQFKNTKKLKEKVNSLEKKIKVSKDLVHEYDINFQELENKILFGSDPDLTEYVKIIYWESTENSFQKSFDKFPMLDLKVIEYGLIRMKTLEDSNDLSKFLPPVIVLILAFIASYNDFFKQTFFNDILFLQVGFPLVILLVVYLFLTKTIGDTRRSRAAVIYFNGLLQYAKDKNDKE</sequence>
<evidence type="ECO:0000313" key="2">
    <source>
        <dbReference type="EMBL" id="TYS17100.1"/>
    </source>
</evidence>
<feature type="transmembrane region" description="Helical" evidence="1">
    <location>
        <begin position="120"/>
        <end position="138"/>
    </location>
</feature>
<feature type="transmembrane region" description="Helical" evidence="1">
    <location>
        <begin position="150"/>
        <end position="169"/>
    </location>
</feature>
<dbReference type="RefSeq" id="WP_148939715.1">
    <property type="nucleotide sequence ID" value="NZ_VTEI01000004.1"/>
</dbReference>
<dbReference type="AlphaFoldDB" id="A0A5D4NT25"/>
<dbReference type="EMBL" id="VTEI01000004">
    <property type="protein sequence ID" value="TYS17100.1"/>
    <property type="molecule type" value="Genomic_DNA"/>
</dbReference>
<gene>
    <name evidence="2" type="ORF">FZC78_10820</name>
</gene>
<feature type="transmembrane region" description="Helical" evidence="1">
    <location>
        <begin position="6"/>
        <end position="27"/>
    </location>
</feature>
<organism evidence="2 3">
    <name type="scientific">Rossellomorea vietnamensis</name>
    <dbReference type="NCBI Taxonomy" id="218284"/>
    <lineage>
        <taxon>Bacteria</taxon>
        <taxon>Bacillati</taxon>
        <taxon>Bacillota</taxon>
        <taxon>Bacilli</taxon>
        <taxon>Bacillales</taxon>
        <taxon>Bacillaceae</taxon>
        <taxon>Rossellomorea</taxon>
    </lineage>
</organism>